<keyword evidence="3" id="KW-1185">Reference proteome</keyword>
<dbReference type="RefSeq" id="WP_089806605.1">
    <property type="nucleotide sequence ID" value="NZ_FOYT01000001.1"/>
</dbReference>
<dbReference type="OrthoDB" id="56770at2157"/>
<name>A0A1I6GYA4_9EURY</name>
<keyword evidence="1" id="KW-0812">Transmembrane</keyword>
<sequence>MIRKSLTVLLVVALVASAVPAAALTSNPDIQVIVPQPTVQPGTENTVDFQLVNDPGGAEDETVTARNVRVRVGDKSPINVLTENLYVPQLPGGEPATQTLRMSVPSDIDSGTYRIPITVTYQFDSGSGDAKQITRSLEVPVKVQSGPRFVVTATNSTATVDGRGTLNVTMENVGEEAASDATFTLASSNNDVSLGGGAQATRFVENWKKGGEQTFQYDVRLGESAQPGNYSLEGTVSYKDASGNARTSPALTVGMRALPEVTFDVSEVESSLRVGGSGKVTGTITNTGPLTAHNAVVVFQTNSQTAQATETEYAAGSLEPGESTEFSFTVSVGESADPGPRQYGVQVNYRNGDGDQVQSDVVDLPVEVNESGSGFAIRNLESTLRVGEEGTLSGTLVNTDDEPVTNAVLRFDPSGQTVTPVETEYAVGNLAPGEARDFEFEVEVSSASAGGPRQFGFTVNYRDEDNTQRTSDAIEVRTDIGPKSDEFEVSPVNATYAAGETGEFRVEVTNTREEVLTDISAKIYTESPLSTSNSEAFIAELEPGESETIVFEVSSSGSALAKTYPVKMDFQYDDSQGETVISDTYQVPVEVTESEGGGLPLGLIAIVVVGLLGILGFVYVRRQD</sequence>
<accession>A0A1I6GYA4</accession>
<dbReference type="Proteomes" id="UP000198531">
    <property type="component" value="Unassembled WGS sequence"/>
</dbReference>
<protein>
    <submittedName>
        <fullName evidence="2">Uncharacterized conserved protein</fullName>
    </submittedName>
</protein>
<evidence type="ECO:0000256" key="1">
    <source>
        <dbReference type="SAM" id="Phobius"/>
    </source>
</evidence>
<evidence type="ECO:0000313" key="2">
    <source>
        <dbReference type="EMBL" id="SFR47146.1"/>
    </source>
</evidence>
<feature type="transmembrane region" description="Helical" evidence="1">
    <location>
        <begin position="599"/>
        <end position="620"/>
    </location>
</feature>
<dbReference type="STRING" id="553469.SAMN04487947_1816"/>
<dbReference type="PANTHER" id="PTHR35902:SF3">
    <property type="entry name" value="NPCBM-ASSOCIATED, NEW3 DOMAIN OF ALPHA-GALACTOSIDASE"/>
    <property type="match status" value="1"/>
</dbReference>
<dbReference type="AlphaFoldDB" id="A0A1I6GYA4"/>
<keyword evidence="1" id="KW-1133">Transmembrane helix</keyword>
<proteinExistence type="predicted"/>
<evidence type="ECO:0000313" key="3">
    <source>
        <dbReference type="Proteomes" id="UP000198531"/>
    </source>
</evidence>
<keyword evidence="1" id="KW-0472">Membrane</keyword>
<organism evidence="2 3">
    <name type="scientific">Halogeometricum rufum</name>
    <dbReference type="NCBI Taxonomy" id="553469"/>
    <lineage>
        <taxon>Archaea</taxon>
        <taxon>Methanobacteriati</taxon>
        <taxon>Methanobacteriota</taxon>
        <taxon>Stenosarchaea group</taxon>
        <taxon>Halobacteria</taxon>
        <taxon>Halobacteriales</taxon>
        <taxon>Haloferacaceae</taxon>
        <taxon>Halogeometricum</taxon>
    </lineage>
</organism>
<dbReference type="EMBL" id="FOYT01000001">
    <property type="protein sequence ID" value="SFR47146.1"/>
    <property type="molecule type" value="Genomic_DNA"/>
</dbReference>
<reference evidence="3" key="1">
    <citation type="submission" date="2016-10" db="EMBL/GenBank/DDBJ databases">
        <authorList>
            <person name="Varghese N."/>
            <person name="Submissions S."/>
        </authorList>
    </citation>
    <scope>NUCLEOTIDE SEQUENCE [LARGE SCALE GENOMIC DNA]</scope>
    <source>
        <strain evidence="3">CGMCC 1.7736</strain>
    </source>
</reference>
<gene>
    <name evidence="2" type="ORF">SAMN04487947_1816</name>
</gene>
<dbReference type="PANTHER" id="PTHR35902">
    <property type="entry name" value="S-LAYER DOMAIN-LIKE PROTEIN-RELATED"/>
    <property type="match status" value="1"/>
</dbReference>
<dbReference type="Gene3D" id="2.60.40.10">
    <property type="entry name" value="Immunoglobulins"/>
    <property type="match status" value="2"/>
</dbReference>
<dbReference type="InterPro" id="IPR013783">
    <property type="entry name" value="Ig-like_fold"/>
</dbReference>